<evidence type="ECO:0000313" key="2">
    <source>
        <dbReference type="EMBL" id="MBK6971532.1"/>
    </source>
</evidence>
<dbReference type="EMBL" id="JADJEV010000001">
    <property type="protein sequence ID" value="MBK6971532.1"/>
    <property type="molecule type" value="Genomic_DNA"/>
</dbReference>
<dbReference type="Proteomes" id="UP000807785">
    <property type="component" value="Unassembled WGS sequence"/>
</dbReference>
<protein>
    <submittedName>
        <fullName evidence="2">Uncharacterized protein</fullName>
    </submittedName>
</protein>
<proteinExistence type="predicted"/>
<evidence type="ECO:0000256" key="1">
    <source>
        <dbReference type="SAM" id="MobiDB-lite"/>
    </source>
</evidence>
<gene>
    <name evidence="2" type="ORF">IPH26_00705</name>
</gene>
<feature type="compositionally biased region" description="Basic and acidic residues" evidence="1">
    <location>
        <begin position="43"/>
        <end position="52"/>
    </location>
</feature>
<name>A0A9D7E0T5_9PROT</name>
<sequence length="52" mass="5805">MKRAKKKLLKPRNPLATAPLLAKGGAHQLRGKKASRARQRAAMLKETEREAK</sequence>
<organism evidence="2 3">
    <name type="scientific">Candidatus Methylophosphatis roskildensis</name>
    <dbReference type="NCBI Taxonomy" id="2899263"/>
    <lineage>
        <taxon>Bacteria</taxon>
        <taxon>Pseudomonadati</taxon>
        <taxon>Pseudomonadota</taxon>
        <taxon>Betaproteobacteria</taxon>
        <taxon>Nitrosomonadales</taxon>
        <taxon>Sterolibacteriaceae</taxon>
        <taxon>Candidatus Methylophosphatis</taxon>
    </lineage>
</organism>
<comment type="caution">
    <text evidence="2">The sequence shown here is derived from an EMBL/GenBank/DDBJ whole genome shotgun (WGS) entry which is preliminary data.</text>
</comment>
<dbReference type="AlphaFoldDB" id="A0A9D7E0T5"/>
<feature type="compositionally biased region" description="Basic residues" evidence="1">
    <location>
        <begin position="29"/>
        <end position="39"/>
    </location>
</feature>
<reference evidence="2" key="1">
    <citation type="submission" date="2020-10" db="EMBL/GenBank/DDBJ databases">
        <title>Connecting structure to function with the recovery of over 1000 high-quality activated sludge metagenome-assembled genomes encoding full-length rRNA genes using long-read sequencing.</title>
        <authorList>
            <person name="Singleton C.M."/>
            <person name="Petriglieri F."/>
            <person name="Kristensen J.M."/>
            <person name="Kirkegaard R.H."/>
            <person name="Michaelsen T.Y."/>
            <person name="Andersen M.H."/>
            <person name="Karst S.M."/>
            <person name="Dueholm M.S."/>
            <person name="Nielsen P.H."/>
            <person name="Albertsen M."/>
        </authorList>
    </citation>
    <scope>NUCLEOTIDE SEQUENCE</scope>
    <source>
        <strain evidence="2">Bjer_18-Q3-R1-45_BAT3C.347</strain>
    </source>
</reference>
<accession>A0A9D7E0T5</accession>
<feature type="region of interest" description="Disordered" evidence="1">
    <location>
        <begin position="25"/>
        <end position="52"/>
    </location>
</feature>
<evidence type="ECO:0000313" key="3">
    <source>
        <dbReference type="Proteomes" id="UP000807785"/>
    </source>
</evidence>